<sequence>MLGVVDPLLPPDLVLRRRALPGGWSDEELTARLRRGELTRLRPGAYLTDPATLDAVARHRHLLVATVAALRRPAVVSHQSAAVLWGLPLWGVPLDRVHVTRRPPASSEVSRYLRCHAVRLSDDEVATVDGVAVTTPARTLLDLARTLPAEPAVVVLDAAVRLGRVAREDLLHRLAGAGGVPGSRRAARAVAFADGRSESVGESRSRVLLQRLGLLPSSLQHPVRTTDGLFLGRADFGWEEERVLGEFDGRVKYGRLLRPGQEPGDVVFEEKRREDALRDEGWGVVRWTWSDLTVEVLGPRVRRALDRGRRRSG</sequence>
<organism evidence="1 2">
    <name type="scientific">Geodermatophilus telluris</name>
    <dbReference type="NCBI Taxonomy" id="1190417"/>
    <lineage>
        <taxon>Bacteria</taxon>
        <taxon>Bacillati</taxon>
        <taxon>Actinomycetota</taxon>
        <taxon>Actinomycetes</taxon>
        <taxon>Geodermatophilales</taxon>
        <taxon>Geodermatophilaceae</taxon>
        <taxon>Geodermatophilus</taxon>
    </lineage>
</organism>
<protein>
    <submittedName>
        <fullName evidence="1">Transcriptional regulator, AbiEi antitoxin, Type IV TA system</fullName>
    </submittedName>
</protein>
<dbReference type="AlphaFoldDB" id="A0A1G6SGJ3"/>
<dbReference type="EMBL" id="FMZF01000005">
    <property type="protein sequence ID" value="SDD15764.1"/>
    <property type="molecule type" value="Genomic_DNA"/>
</dbReference>
<accession>A0A1G6SGJ3</accession>
<dbReference type="STRING" id="1190417.SAMN05660690_3591"/>
<reference evidence="2" key="1">
    <citation type="submission" date="2016-10" db="EMBL/GenBank/DDBJ databases">
        <authorList>
            <person name="Varghese N."/>
            <person name="Submissions S."/>
        </authorList>
    </citation>
    <scope>NUCLEOTIDE SEQUENCE [LARGE SCALE GENOMIC DNA]</scope>
    <source>
        <strain evidence="2">DSM 45421</strain>
    </source>
</reference>
<evidence type="ECO:0000313" key="2">
    <source>
        <dbReference type="Proteomes" id="UP000199416"/>
    </source>
</evidence>
<proteinExistence type="predicted"/>
<dbReference type="Proteomes" id="UP000199416">
    <property type="component" value="Unassembled WGS sequence"/>
</dbReference>
<name>A0A1G6SGJ3_9ACTN</name>
<evidence type="ECO:0000313" key="1">
    <source>
        <dbReference type="EMBL" id="SDD15764.1"/>
    </source>
</evidence>
<keyword evidence="2" id="KW-1185">Reference proteome</keyword>
<gene>
    <name evidence="1" type="ORF">SAMN05660690_3591</name>
</gene>